<dbReference type="InterPro" id="IPR013780">
    <property type="entry name" value="Glyco_hydro_b"/>
</dbReference>
<dbReference type="GO" id="GO:0005829">
    <property type="term" value="C:cytosol"/>
    <property type="evidence" value="ECO:0007669"/>
    <property type="project" value="TreeGrafter"/>
</dbReference>
<gene>
    <name evidence="10" type="primary">glgB</name>
    <name evidence="13" type="ordered locus">Plabr_4472</name>
</gene>
<comment type="catalytic activity">
    <reaction evidence="1 10">
        <text>Transfers a segment of a (1-&gt;4)-alpha-D-glucan chain to a primary hydroxy group in a similar glucan chain.</text>
        <dbReference type="EC" id="2.4.1.18"/>
    </reaction>
</comment>
<keyword evidence="7 10" id="KW-0808">Transferase</keyword>
<dbReference type="InterPro" id="IPR017853">
    <property type="entry name" value="GH"/>
</dbReference>
<evidence type="ECO:0000256" key="8">
    <source>
        <dbReference type="ARBA" id="ARBA00023056"/>
    </source>
</evidence>
<dbReference type="CDD" id="cd02855">
    <property type="entry name" value="E_set_GBE_prok_N"/>
    <property type="match status" value="1"/>
</dbReference>
<dbReference type="InterPro" id="IPR006047">
    <property type="entry name" value="GH13_cat_dom"/>
</dbReference>
<dbReference type="PANTHER" id="PTHR43651">
    <property type="entry name" value="1,4-ALPHA-GLUCAN-BRANCHING ENZYME"/>
    <property type="match status" value="1"/>
</dbReference>
<protein>
    <recommendedName>
        <fullName evidence="10">1,4-alpha-glucan branching enzyme GlgB</fullName>
        <ecNumber evidence="10">2.4.1.18</ecNumber>
    </recommendedName>
    <alternativeName>
        <fullName evidence="10">1,4-alpha-D-glucan:1,4-alpha-D-glucan 6-glucosyl-transferase</fullName>
    </alternativeName>
    <alternativeName>
        <fullName evidence="10">Alpha-(1-&gt;4)-glucan branching enzyme</fullName>
    </alternativeName>
    <alternativeName>
        <fullName evidence="10">Glycogen branching enzyme</fullName>
        <shortName evidence="10">BE</shortName>
    </alternativeName>
</protein>
<dbReference type="Pfam" id="PF00128">
    <property type="entry name" value="Alpha-amylase"/>
    <property type="match status" value="1"/>
</dbReference>
<evidence type="ECO:0000256" key="2">
    <source>
        <dbReference type="ARBA" id="ARBA00002953"/>
    </source>
</evidence>
<dbReference type="InterPro" id="IPR004193">
    <property type="entry name" value="Glyco_hydro_13_N"/>
</dbReference>
<evidence type="ECO:0000313" key="14">
    <source>
        <dbReference type="Proteomes" id="UP000006860"/>
    </source>
</evidence>
<keyword evidence="9 10" id="KW-0119">Carbohydrate metabolism</keyword>
<evidence type="ECO:0000256" key="3">
    <source>
        <dbReference type="ARBA" id="ARBA00004964"/>
    </source>
</evidence>
<evidence type="ECO:0000256" key="9">
    <source>
        <dbReference type="ARBA" id="ARBA00023277"/>
    </source>
</evidence>
<keyword evidence="14" id="KW-1185">Reference proteome</keyword>
<evidence type="ECO:0000256" key="7">
    <source>
        <dbReference type="ARBA" id="ARBA00022679"/>
    </source>
</evidence>
<dbReference type="Pfam" id="PF02922">
    <property type="entry name" value="CBM_48"/>
    <property type="match status" value="1"/>
</dbReference>
<dbReference type="Gene3D" id="2.60.40.10">
    <property type="entry name" value="Immunoglobulins"/>
    <property type="match status" value="1"/>
</dbReference>
<sequence length="630" mass="72466">MHCAMYQHLGAHPAEHEGKQGVRFAVWAPNAKRVCVICDKNGWQHGKSDLYGSNEGIWTGFISGMKPGDAYKYAVETQSGQVLEKMDPYSFYCEVPPKTASIVYDLEQYDWGDKAWVDHREKTDWLAEPMSIYEVHLGSWKRPKDGRRYFTYRELAHSLLEYVQEMGYTHIELMPITEHPFDGSWGYQTTGYFAPTSRFGSPDDFRYFVDYFHQAGIGVIIDWVPAHFPTDGHSIGRFDGTALYEHADPRQGFHPDWNTYIFNFGRHEVKNFLLSSARFWIEQYHIDGLRVDAVASMLYLDYSRNEGEWIPNQYGGRENLEAIQFLKDLNIMVHGEFPGVMTLAEESTSWGGVSRPVYDGGLGFTFKWDMGWMNDTLHYLHRDPIYRKYHQNELSFRMIYAFTENFVLPLSHDEIVHGKKALISQMPGDYWQQFANLRLLYGYQYCMPGKKLLFMGCEMAQWHEWNHDAELDWGLVGNTHHDGVRNYIGDLNRVLREHPALHENDFADDGFSWIQADDAEHSTYAFCRFAHSDRELLVCVFNFTPAVQENYRVGVPLGGVYKEILNSDAAIYGGSNVGNQGRVITVDEEMHGRSQCVEIVLPPLGMVVLRYEGVGEKGTAVQLKDVGHDG</sequence>
<dbReference type="InterPro" id="IPR006048">
    <property type="entry name" value="A-amylase/branching_C"/>
</dbReference>
<evidence type="ECO:0000256" key="5">
    <source>
        <dbReference type="ARBA" id="ARBA00022600"/>
    </source>
</evidence>
<dbReference type="EC" id="2.4.1.18" evidence="10"/>
<dbReference type="InterPro" id="IPR006407">
    <property type="entry name" value="GlgB"/>
</dbReference>
<dbReference type="Proteomes" id="UP000006860">
    <property type="component" value="Chromosome"/>
</dbReference>
<dbReference type="AlphaFoldDB" id="F0SLD8"/>
<dbReference type="UniPathway" id="UPA00164"/>
<dbReference type="Gene3D" id="2.60.40.1180">
    <property type="entry name" value="Golgi alpha-mannosidase II"/>
    <property type="match status" value="1"/>
</dbReference>
<evidence type="ECO:0000256" key="6">
    <source>
        <dbReference type="ARBA" id="ARBA00022676"/>
    </source>
</evidence>
<dbReference type="NCBIfam" id="NF003811">
    <property type="entry name" value="PRK05402.1"/>
    <property type="match status" value="1"/>
</dbReference>
<feature type="active site" description="Nucleophile" evidence="10 11">
    <location>
        <position position="292"/>
    </location>
</feature>
<dbReference type="InterPro" id="IPR013783">
    <property type="entry name" value="Ig-like_fold"/>
</dbReference>
<dbReference type="SMART" id="SM00642">
    <property type="entry name" value="Aamy"/>
    <property type="match status" value="1"/>
</dbReference>
<feature type="active site" description="Proton donor" evidence="10 11">
    <location>
        <position position="345"/>
    </location>
</feature>
<dbReference type="HOGENOM" id="CLU_004245_3_2_0"/>
<dbReference type="NCBIfam" id="TIGR01515">
    <property type="entry name" value="branching_enzym"/>
    <property type="match status" value="1"/>
</dbReference>
<dbReference type="GO" id="GO:0043169">
    <property type="term" value="F:cation binding"/>
    <property type="evidence" value="ECO:0007669"/>
    <property type="project" value="InterPro"/>
</dbReference>
<keyword evidence="5 10" id="KW-0321">Glycogen metabolism</keyword>
<dbReference type="GO" id="GO:0003844">
    <property type="term" value="F:1,4-alpha-glucan branching enzyme activity"/>
    <property type="evidence" value="ECO:0007669"/>
    <property type="project" value="UniProtKB-UniRule"/>
</dbReference>
<reference evidence="14" key="1">
    <citation type="submission" date="2011-02" db="EMBL/GenBank/DDBJ databases">
        <title>The complete genome of Planctomyces brasiliensis DSM 5305.</title>
        <authorList>
            <person name="Lucas S."/>
            <person name="Copeland A."/>
            <person name="Lapidus A."/>
            <person name="Bruce D."/>
            <person name="Goodwin L."/>
            <person name="Pitluck S."/>
            <person name="Kyrpides N."/>
            <person name="Mavromatis K."/>
            <person name="Pagani I."/>
            <person name="Ivanova N."/>
            <person name="Ovchinnikova G."/>
            <person name="Lu M."/>
            <person name="Detter J.C."/>
            <person name="Han C."/>
            <person name="Land M."/>
            <person name="Hauser L."/>
            <person name="Markowitz V."/>
            <person name="Cheng J.-F."/>
            <person name="Hugenholtz P."/>
            <person name="Woyke T."/>
            <person name="Wu D."/>
            <person name="Tindall B."/>
            <person name="Pomrenke H.G."/>
            <person name="Brambilla E."/>
            <person name="Klenk H.-P."/>
            <person name="Eisen J.A."/>
        </authorList>
    </citation>
    <scope>NUCLEOTIDE SEQUENCE [LARGE SCALE GENOMIC DNA]</scope>
    <source>
        <strain evidence="14">ATCC 49424 / DSM 5305 / JCM 21570 / NBRC 103401 / IFAM 1448</strain>
    </source>
</reference>
<comment type="similarity">
    <text evidence="4 10">Belongs to the glycosyl hydrolase 13 family. GlgB subfamily.</text>
</comment>
<dbReference type="HAMAP" id="MF_00685">
    <property type="entry name" value="GlgB"/>
    <property type="match status" value="1"/>
</dbReference>
<dbReference type="GO" id="GO:0004553">
    <property type="term" value="F:hydrolase activity, hydrolyzing O-glycosyl compounds"/>
    <property type="evidence" value="ECO:0007669"/>
    <property type="project" value="InterPro"/>
</dbReference>
<dbReference type="Gene3D" id="3.20.20.80">
    <property type="entry name" value="Glycosidases"/>
    <property type="match status" value="1"/>
</dbReference>
<evidence type="ECO:0000259" key="12">
    <source>
        <dbReference type="SMART" id="SM00642"/>
    </source>
</evidence>
<dbReference type="InterPro" id="IPR044143">
    <property type="entry name" value="GlgB_N_E_set_prok"/>
</dbReference>
<dbReference type="KEGG" id="pbs:Plabr_4472"/>
<dbReference type="NCBIfam" id="NF008967">
    <property type="entry name" value="PRK12313.1"/>
    <property type="match status" value="1"/>
</dbReference>
<feature type="domain" description="Glycosyl hydrolase family 13 catalytic" evidence="12">
    <location>
        <begin position="134"/>
        <end position="480"/>
    </location>
</feature>
<evidence type="ECO:0000256" key="4">
    <source>
        <dbReference type="ARBA" id="ARBA00009000"/>
    </source>
</evidence>
<dbReference type="CDD" id="cd11322">
    <property type="entry name" value="AmyAc_Glg_BE"/>
    <property type="match status" value="1"/>
</dbReference>
<dbReference type="Pfam" id="PF02806">
    <property type="entry name" value="Alpha-amylase_C"/>
    <property type="match status" value="1"/>
</dbReference>
<dbReference type="GO" id="GO:0005978">
    <property type="term" value="P:glycogen biosynthetic process"/>
    <property type="evidence" value="ECO:0007669"/>
    <property type="project" value="UniProtKB-UniRule"/>
</dbReference>
<evidence type="ECO:0000256" key="11">
    <source>
        <dbReference type="PIRSR" id="PIRSR000463-1"/>
    </source>
</evidence>
<evidence type="ECO:0000256" key="10">
    <source>
        <dbReference type="HAMAP-Rule" id="MF_00685"/>
    </source>
</evidence>
<dbReference type="PIRSF" id="PIRSF000463">
    <property type="entry name" value="GlgB"/>
    <property type="match status" value="1"/>
</dbReference>
<dbReference type="FunFam" id="3.20.20.80:FF:000003">
    <property type="entry name" value="1,4-alpha-glucan branching enzyme GlgB"/>
    <property type="match status" value="1"/>
</dbReference>
<evidence type="ECO:0000256" key="1">
    <source>
        <dbReference type="ARBA" id="ARBA00000826"/>
    </source>
</evidence>
<dbReference type="STRING" id="756272.Plabr_4472"/>
<dbReference type="PANTHER" id="PTHR43651:SF3">
    <property type="entry name" value="1,4-ALPHA-GLUCAN-BRANCHING ENZYME"/>
    <property type="match status" value="1"/>
</dbReference>
<dbReference type="eggNOG" id="COG0296">
    <property type="taxonomic scope" value="Bacteria"/>
</dbReference>
<dbReference type="SUPFAM" id="SSF51011">
    <property type="entry name" value="Glycosyl hydrolase domain"/>
    <property type="match status" value="1"/>
</dbReference>
<accession>F0SLD8</accession>
<name>F0SLD8_RUBBR</name>
<proteinExistence type="inferred from homology"/>
<comment type="subunit">
    <text evidence="10">Monomer.</text>
</comment>
<comment type="function">
    <text evidence="2 10">Catalyzes the formation of the alpha-1,6-glucosidic linkages in glycogen by scission of a 1,4-alpha-linked oligosaccharide from growing alpha-1,4-glucan chains and the subsequent attachment of the oligosaccharide to the alpha-1,6 position.</text>
</comment>
<comment type="pathway">
    <text evidence="3 10">Glycan biosynthesis; glycogen biosynthesis.</text>
</comment>
<dbReference type="InterPro" id="IPR037439">
    <property type="entry name" value="Branching_enzy"/>
</dbReference>
<evidence type="ECO:0000313" key="13">
    <source>
        <dbReference type="EMBL" id="ADY62044.1"/>
    </source>
</evidence>
<dbReference type="FunFam" id="2.60.40.1180:FF:000002">
    <property type="entry name" value="1,4-alpha-glucan branching enzyme GlgB"/>
    <property type="match status" value="1"/>
</dbReference>
<keyword evidence="8 10" id="KW-0320">Glycogen biosynthesis</keyword>
<dbReference type="SUPFAM" id="SSF51445">
    <property type="entry name" value="(Trans)glycosidases"/>
    <property type="match status" value="1"/>
</dbReference>
<dbReference type="EMBL" id="CP002546">
    <property type="protein sequence ID" value="ADY62044.1"/>
    <property type="molecule type" value="Genomic_DNA"/>
</dbReference>
<organism evidence="13 14">
    <name type="scientific">Rubinisphaera brasiliensis (strain ATCC 49424 / DSM 5305 / JCM 21570 / IAM 15109 / NBRC 103401 / IFAM 1448)</name>
    <name type="common">Planctomyces brasiliensis</name>
    <dbReference type="NCBI Taxonomy" id="756272"/>
    <lineage>
        <taxon>Bacteria</taxon>
        <taxon>Pseudomonadati</taxon>
        <taxon>Planctomycetota</taxon>
        <taxon>Planctomycetia</taxon>
        <taxon>Planctomycetales</taxon>
        <taxon>Planctomycetaceae</taxon>
        <taxon>Rubinisphaera</taxon>
    </lineage>
</organism>
<keyword evidence="6 10" id="KW-0328">Glycosyltransferase</keyword>